<dbReference type="eggNOG" id="KOG1695">
    <property type="taxonomic scope" value="Eukaryota"/>
</dbReference>
<dbReference type="CDD" id="cd03039">
    <property type="entry name" value="GST_N_Sigma_like"/>
    <property type="match status" value="1"/>
</dbReference>
<dbReference type="InParanoid" id="D2VR92"/>
<evidence type="ECO:0000313" key="4">
    <source>
        <dbReference type="Proteomes" id="UP000006671"/>
    </source>
</evidence>
<dbReference type="PROSITE" id="PS50404">
    <property type="entry name" value="GST_NTER"/>
    <property type="match status" value="1"/>
</dbReference>
<dbReference type="SFLD" id="SFLDG01205">
    <property type="entry name" value="AMPS.1"/>
    <property type="match status" value="1"/>
</dbReference>
<protein>
    <recommendedName>
        <fullName evidence="5">Glutathione S-transferase</fullName>
    </recommendedName>
</protein>
<dbReference type="Gene3D" id="1.20.1050.10">
    <property type="match status" value="1"/>
</dbReference>
<dbReference type="Gene3D" id="3.40.30.10">
    <property type="entry name" value="Glutaredoxin"/>
    <property type="match status" value="1"/>
</dbReference>
<dbReference type="Proteomes" id="UP000006671">
    <property type="component" value="Unassembled WGS sequence"/>
</dbReference>
<dbReference type="InterPro" id="IPR036249">
    <property type="entry name" value="Thioredoxin-like_sf"/>
</dbReference>
<dbReference type="PANTHER" id="PTHR11571">
    <property type="entry name" value="GLUTATHIONE S-TRANSFERASE"/>
    <property type="match status" value="1"/>
</dbReference>
<dbReference type="EMBL" id="GG738891">
    <property type="protein sequence ID" value="EFC40565.1"/>
    <property type="molecule type" value="Genomic_DNA"/>
</dbReference>
<dbReference type="Pfam" id="PF02798">
    <property type="entry name" value="GST_N"/>
    <property type="match status" value="1"/>
</dbReference>
<reference evidence="3 4" key="1">
    <citation type="journal article" date="2010" name="Cell">
        <title>The genome of Naegleria gruberi illuminates early eukaryotic versatility.</title>
        <authorList>
            <person name="Fritz-Laylin L.K."/>
            <person name="Prochnik S.E."/>
            <person name="Ginger M.L."/>
            <person name="Dacks J.B."/>
            <person name="Carpenter M.L."/>
            <person name="Field M.C."/>
            <person name="Kuo A."/>
            <person name="Paredez A."/>
            <person name="Chapman J."/>
            <person name="Pham J."/>
            <person name="Shu S."/>
            <person name="Neupane R."/>
            <person name="Cipriano M."/>
            <person name="Mancuso J."/>
            <person name="Tu H."/>
            <person name="Salamov A."/>
            <person name="Lindquist E."/>
            <person name="Shapiro H."/>
            <person name="Lucas S."/>
            <person name="Grigoriev I.V."/>
            <person name="Cande W.Z."/>
            <person name="Fulton C."/>
            <person name="Rokhsar D.S."/>
            <person name="Dawson S.C."/>
        </authorList>
    </citation>
    <scope>NUCLEOTIDE SEQUENCE [LARGE SCALE GENOMIC DNA]</scope>
    <source>
        <strain evidence="3 4">NEG-M</strain>
    </source>
</reference>
<dbReference type="VEuPathDB" id="AmoebaDB:NAEGRDRAFT_71505"/>
<proteinExistence type="predicted"/>
<evidence type="ECO:0008006" key="5">
    <source>
        <dbReference type="Google" id="ProtNLM"/>
    </source>
</evidence>
<evidence type="ECO:0000259" key="2">
    <source>
        <dbReference type="PROSITE" id="PS50405"/>
    </source>
</evidence>
<dbReference type="GO" id="GO:0006749">
    <property type="term" value="P:glutathione metabolic process"/>
    <property type="evidence" value="ECO:0007669"/>
    <property type="project" value="TreeGrafter"/>
</dbReference>
<dbReference type="InterPro" id="IPR036282">
    <property type="entry name" value="Glutathione-S-Trfase_C_sf"/>
</dbReference>
<accession>D2VR92</accession>
<dbReference type="SFLD" id="SFLDS00019">
    <property type="entry name" value="Glutathione_Transferase_(cytos"/>
    <property type="match status" value="1"/>
</dbReference>
<dbReference type="STRING" id="5762.D2VR92"/>
<dbReference type="OrthoDB" id="414243at2759"/>
<dbReference type="InterPro" id="IPR004046">
    <property type="entry name" value="GST_C"/>
</dbReference>
<dbReference type="OMA" id="RFERENW"/>
<dbReference type="CDD" id="cd03192">
    <property type="entry name" value="GST_C_Sigma_like"/>
    <property type="match status" value="1"/>
</dbReference>
<dbReference type="KEGG" id="ngr:NAEGRDRAFT_71505"/>
<dbReference type="AlphaFoldDB" id="D2VR92"/>
<dbReference type="InterPro" id="IPR004045">
    <property type="entry name" value="Glutathione_S-Trfase_N"/>
</dbReference>
<dbReference type="InterPro" id="IPR040079">
    <property type="entry name" value="Glutathione_S-Trfase"/>
</dbReference>
<dbReference type="GO" id="GO:0004364">
    <property type="term" value="F:glutathione transferase activity"/>
    <property type="evidence" value="ECO:0007669"/>
    <property type="project" value="TreeGrafter"/>
</dbReference>
<dbReference type="Pfam" id="PF14497">
    <property type="entry name" value="GST_C_3"/>
    <property type="match status" value="1"/>
</dbReference>
<evidence type="ECO:0000259" key="1">
    <source>
        <dbReference type="PROSITE" id="PS50404"/>
    </source>
</evidence>
<gene>
    <name evidence="3" type="ORF">NAEGRDRAFT_71505</name>
</gene>
<sequence length="203" mass="23047">MVVEIAYFAGPGRAEVLKLIAEVGQVEYTFKGIPREEWPNHKVTCRYGQLPYLKINDETTLYQTIAIARYLAQEGGLYPTDRLEASASEEYVAAIDDIIAGFVRIFFRTPEEKREEELKAFSEGILKTTLVAFEKVLEKNEGNLVKGKLTWADLVLYDIVVNIQSKGADISYAQNVLKLKETVAAHERVKAFLESDRNLRKQQ</sequence>
<dbReference type="PROSITE" id="PS50405">
    <property type="entry name" value="GST_CTER"/>
    <property type="match status" value="1"/>
</dbReference>
<dbReference type="GeneID" id="8854903"/>
<dbReference type="SUPFAM" id="SSF47616">
    <property type="entry name" value="GST C-terminal domain-like"/>
    <property type="match status" value="1"/>
</dbReference>
<organism evidence="4">
    <name type="scientific">Naegleria gruberi</name>
    <name type="common">Amoeba</name>
    <dbReference type="NCBI Taxonomy" id="5762"/>
    <lineage>
        <taxon>Eukaryota</taxon>
        <taxon>Discoba</taxon>
        <taxon>Heterolobosea</taxon>
        <taxon>Tetramitia</taxon>
        <taxon>Eutetramitia</taxon>
        <taxon>Vahlkampfiidae</taxon>
        <taxon>Naegleria</taxon>
    </lineage>
</organism>
<evidence type="ECO:0000313" key="3">
    <source>
        <dbReference type="EMBL" id="EFC40565.1"/>
    </source>
</evidence>
<dbReference type="SUPFAM" id="SSF52833">
    <property type="entry name" value="Thioredoxin-like"/>
    <property type="match status" value="1"/>
</dbReference>
<feature type="domain" description="GST N-terminal" evidence="1">
    <location>
        <begin position="1"/>
        <end position="79"/>
    </location>
</feature>
<dbReference type="RefSeq" id="XP_002673309.1">
    <property type="nucleotide sequence ID" value="XM_002673263.1"/>
</dbReference>
<dbReference type="SFLD" id="SFLDG00363">
    <property type="entry name" value="AMPS_(cytGST):_Alpha-__Mu-__Pi"/>
    <property type="match status" value="1"/>
</dbReference>
<dbReference type="InterPro" id="IPR050213">
    <property type="entry name" value="GST_superfamily"/>
</dbReference>
<feature type="domain" description="GST C-terminal" evidence="2">
    <location>
        <begin position="81"/>
        <end position="203"/>
    </location>
</feature>
<keyword evidence="4" id="KW-1185">Reference proteome</keyword>
<dbReference type="InterPro" id="IPR010987">
    <property type="entry name" value="Glutathione-S-Trfase_C-like"/>
</dbReference>
<name>D2VR92_NAEGR</name>